<name>A0A5J4TXD4_9EUKA</name>
<proteinExistence type="predicted"/>
<dbReference type="AlphaFoldDB" id="A0A5J4TXD4"/>
<gene>
    <name evidence="1" type="ORF">EZS28_041924</name>
</gene>
<dbReference type="Proteomes" id="UP000324800">
    <property type="component" value="Unassembled WGS sequence"/>
</dbReference>
<evidence type="ECO:0000313" key="2">
    <source>
        <dbReference type="Proteomes" id="UP000324800"/>
    </source>
</evidence>
<evidence type="ECO:0000313" key="1">
    <source>
        <dbReference type="EMBL" id="KAA6362549.1"/>
    </source>
</evidence>
<feature type="non-terminal residue" evidence="1">
    <location>
        <position position="1"/>
    </location>
</feature>
<dbReference type="EMBL" id="SNRW01024041">
    <property type="protein sequence ID" value="KAA6362549.1"/>
    <property type="molecule type" value="Genomic_DNA"/>
</dbReference>
<organism evidence="1 2">
    <name type="scientific">Streblomastix strix</name>
    <dbReference type="NCBI Taxonomy" id="222440"/>
    <lineage>
        <taxon>Eukaryota</taxon>
        <taxon>Metamonada</taxon>
        <taxon>Preaxostyla</taxon>
        <taxon>Oxymonadida</taxon>
        <taxon>Streblomastigidae</taxon>
        <taxon>Streblomastix</taxon>
    </lineage>
</organism>
<accession>A0A5J4TXD4</accession>
<reference evidence="1 2" key="1">
    <citation type="submission" date="2019-03" db="EMBL/GenBank/DDBJ databases">
        <title>Single cell metagenomics reveals metabolic interactions within the superorganism composed of flagellate Streblomastix strix and complex community of Bacteroidetes bacteria on its surface.</title>
        <authorList>
            <person name="Treitli S.C."/>
            <person name="Kolisko M."/>
            <person name="Husnik F."/>
            <person name="Keeling P."/>
            <person name="Hampl V."/>
        </authorList>
    </citation>
    <scope>NUCLEOTIDE SEQUENCE [LARGE SCALE GENOMIC DNA]</scope>
    <source>
        <strain evidence="1">ST1C</strain>
    </source>
</reference>
<comment type="caution">
    <text evidence="1">The sequence shown here is derived from an EMBL/GenBank/DDBJ whole genome shotgun (WGS) entry which is preliminary data.</text>
</comment>
<protein>
    <submittedName>
        <fullName evidence="1">Uncharacterized protein</fullName>
    </submittedName>
</protein>
<sequence length="115" mass="12907">YFDAFILISELKDEYISNILESQLINCVPSALIVGTVLPQEIINPLPSYPISFSRSQSGQKADYSARFGSFGAKFVEDKEDDVEVQQSLKILEWKLHLVHDFSLCKIIPPDSSIA</sequence>